<dbReference type="Gene3D" id="3.30.70.270">
    <property type="match status" value="1"/>
</dbReference>
<dbReference type="SUPFAM" id="SSF55073">
    <property type="entry name" value="Nucleotide cyclase"/>
    <property type="match status" value="1"/>
</dbReference>
<proteinExistence type="predicted"/>
<dbReference type="PATRIC" id="fig|1229493.5.peg.4091"/>
<evidence type="ECO:0000259" key="12">
    <source>
        <dbReference type="PROSITE" id="PS50113"/>
    </source>
</evidence>
<keyword evidence="4" id="KW-0597">Phosphoprotein</keyword>
<dbReference type="InterPro" id="IPR000014">
    <property type="entry name" value="PAS"/>
</dbReference>
<dbReference type="PROSITE" id="PS50887">
    <property type="entry name" value="GGDEF"/>
    <property type="match status" value="1"/>
</dbReference>
<dbReference type="PANTHER" id="PTHR45138:SF9">
    <property type="entry name" value="DIGUANYLATE CYCLASE DGCM-RELATED"/>
    <property type="match status" value="1"/>
</dbReference>
<keyword evidence="5" id="KW-0808">Transferase</keyword>
<dbReference type="AlphaFoldDB" id="A0A0C1W312"/>
<dbReference type="NCBIfam" id="TIGR00254">
    <property type="entry name" value="GGDEF"/>
    <property type="match status" value="1"/>
</dbReference>
<comment type="subcellular location">
    <subcellularLocation>
        <location evidence="2">Cell inner membrane</location>
    </subcellularLocation>
</comment>
<reference evidence="14 15" key="1">
    <citation type="submission" date="2014-07" db="EMBL/GenBank/DDBJ databases">
        <title>Unique and conserved regions in Vibrio harveyi and related species in comparison with the shrimp pathogen Vibrio harveyi CAIM 1792.</title>
        <authorList>
            <person name="Espinoza-Valles I."/>
            <person name="Vora G."/>
            <person name="Leekitcharoenphon P."/>
            <person name="Ussery D."/>
            <person name="Hoj L."/>
            <person name="Gomez-Gil B."/>
        </authorList>
    </citation>
    <scope>NUCLEOTIDE SEQUENCE [LARGE SCALE GENOMIC DNA]</scope>
    <source>
        <strain evidence="15">CAIM 1854 / LMG 25443</strain>
    </source>
</reference>
<accession>A0A0C1W312</accession>
<dbReference type="GO" id="GO:0043709">
    <property type="term" value="P:cell adhesion involved in single-species biofilm formation"/>
    <property type="evidence" value="ECO:0007669"/>
    <property type="project" value="TreeGrafter"/>
</dbReference>
<keyword evidence="7" id="KW-0418">Kinase</keyword>
<evidence type="ECO:0000256" key="8">
    <source>
        <dbReference type="ARBA" id="ARBA00022840"/>
    </source>
</evidence>
<evidence type="ECO:0000256" key="1">
    <source>
        <dbReference type="ARBA" id="ARBA00001946"/>
    </source>
</evidence>
<dbReference type="PANTHER" id="PTHR45138">
    <property type="entry name" value="REGULATORY COMPONENTS OF SENSORY TRANSDUCTION SYSTEM"/>
    <property type="match status" value="1"/>
</dbReference>
<dbReference type="InterPro" id="IPR000700">
    <property type="entry name" value="PAS-assoc_C"/>
</dbReference>
<dbReference type="Gene3D" id="1.20.5.170">
    <property type="match status" value="1"/>
</dbReference>
<name>A0A0C1W312_9VIBR</name>
<dbReference type="InterPro" id="IPR029787">
    <property type="entry name" value="Nucleotide_cyclase"/>
</dbReference>
<evidence type="ECO:0000256" key="2">
    <source>
        <dbReference type="ARBA" id="ARBA00004533"/>
    </source>
</evidence>
<dbReference type="GO" id="GO:0005886">
    <property type="term" value="C:plasma membrane"/>
    <property type="evidence" value="ECO:0007669"/>
    <property type="project" value="UniProtKB-SubCell"/>
</dbReference>
<evidence type="ECO:0000259" key="13">
    <source>
        <dbReference type="PROSITE" id="PS50887"/>
    </source>
</evidence>
<keyword evidence="9" id="KW-0902">Two-component regulatory system</keyword>
<feature type="domain" description="PAS" evidence="11">
    <location>
        <begin position="338"/>
        <end position="414"/>
    </location>
</feature>
<sequence length="626" mass="71707">MKVRKLVSALLATTLFFSALISIYYYQKYQTLLAANVENTAKEALHQLAYSEREYNNVQDQISSISDLLGHSQSLYDYLRHPNPKNLAILEEVWSSVAVNQKWYRQIRFLNVDGQENVRINYDFKTGTAAAARTLQDKSDREYFQYAQNLKNDQIGSWGIELEQENGNLVYPYSPSVRIMMPVAMNDIREGYLILNIDVKYLSSRLNYSPVRDFNIELINQSGYYAASSHSDKLYGDIIPDRARFNFGLLHPDIWQNIGSQKMGYKYDGKHLIAFNTIEFVPGEPLHLLIDLSQEQLLERADRDIDDLVQEAFFVLSLMLVFALPITSLALHYRRHSIESKLARAALDGMTAVMISDTSHRIMMVNQEFENMMGYTSSRLRGWNAHNLIFIPEDIEEILAIWNKLGIEQVWEGEVRCRTKLNHVFTAIMRIQAIMAKSGKVSYYITSLVDISERKELEEKLRNLSEKDGLTSLWNRRKFEEQLAQYANMVERYPDTPTTCLALFDIDHFKRINDEMGHDEGDKVICGVADTLSNGVRNTDFVARVGGEEFAVIMPHTTTQEAEVVLNRLRVAVELNSEKAVTVSVGYSDLTGDRTRSYKCADIALYESKSAGRNRVSICHSFDDIA</sequence>
<keyword evidence="8" id="KW-0067">ATP-binding</keyword>
<dbReference type="Pfam" id="PF00990">
    <property type="entry name" value="GGDEF"/>
    <property type="match status" value="1"/>
</dbReference>
<dbReference type="InterPro" id="IPR035965">
    <property type="entry name" value="PAS-like_dom_sf"/>
</dbReference>
<dbReference type="InterPro" id="IPR001610">
    <property type="entry name" value="PAC"/>
</dbReference>
<dbReference type="GO" id="GO:0052621">
    <property type="term" value="F:diguanylate cyclase activity"/>
    <property type="evidence" value="ECO:0007669"/>
    <property type="project" value="UniProtKB-EC"/>
</dbReference>
<dbReference type="GO" id="GO:0005524">
    <property type="term" value="F:ATP binding"/>
    <property type="evidence" value="ECO:0007669"/>
    <property type="project" value="UniProtKB-KW"/>
</dbReference>
<evidence type="ECO:0000313" key="15">
    <source>
        <dbReference type="Proteomes" id="UP000031586"/>
    </source>
</evidence>
<dbReference type="Gene3D" id="3.30.450.20">
    <property type="entry name" value="PAS domain"/>
    <property type="match status" value="3"/>
</dbReference>
<evidence type="ECO:0000256" key="9">
    <source>
        <dbReference type="ARBA" id="ARBA00023012"/>
    </source>
</evidence>
<comment type="caution">
    <text evidence="14">The sequence shown here is derived from an EMBL/GenBank/DDBJ whole genome shotgun (WGS) entry which is preliminary data.</text>
</comment>
<dbReference type="EMBL" id="JPRD01000048">
    <property type="protein sequence ID" value="KIF50817.1"/>
    <property type="molecule type" value="Genomic_DNA"/>
</dbReference>
<organism evidence="14 15">
    <name type="scientific">Vibrio owensii CAIM 1854 = LMG 25443</name>
    <dbReference type="NCBI Taxonomy" id="1229493"/>
    <lineage>
        <taxon>Bacteria</taxon>
        <taxon>Pseudomonadati</taxon>
        <taxon>Pseudomonadota</taxon>
        <taxon>Gammaproteobacteria</taxon>
        <taxon>Vibrionales</taxon>
        <taxon>Vibrionaceae</taxon>
        <taxon>Vibrio</taxon>
    </lineage>
</organism>
<dbReference type="SUPFAM" id="SSF55785">
    <property type="entry name" value="PYP-like sensor domain (PAS domain)"/>
    <property type="match status" value="1"/>
</dbReference>
<evidence type="ECO:0000256" key="5">
    <source>
        <dbReference type="ARBA" id="ARBA00022679"/>
    </source>
</evidence>
<dbReference type="PROSITE" id="PS50112">
    <property type="entry name" value="PAS"/>
    <property type="match status" value="1"/>
</dbReference>
<evidence type="ECO:0000256" key="3">
    <source>
        <dbReference type="ARBA" id="ARBA00012528"/>
    </source>
</evidence>
<comment type="cofactor">
    <cofactor evidence="1">
        <name>Mg(2+)</name>
        <dbReference type="ChEBI" id="CHEBI:18420"/>
    </cofactor>
</comment>
<evidence type="ECO:0000313" key="14">
    <source>
        <dbReference type="EMBL" id="KIF50817.1"/>
    </source>
</evidence>
<evidence type="ECO:0000256" key="6">
    <source>
        <dbReference type="ARBA" id="ARBA00022741"/>
    </source>
</evidence>
<evidence type="ECO:0000259" key="11">
    <source>
        <dbReference type="PROSITE" id="PS50112"/>
    </source>
</evidence>
<dbReference type="CDD" id="cd01949">
    <property type="entry name" value="GGDEF"/>
    <property type="match status" value="1"/>
</dbReference>
<dbReference type="InterPro" id="IPR029151">
    <property type="entry name" value="Sensor-like_sf"/>
</dbReference>
<dbReference type="InterPro" id="IPR048760">
    <property type="entry name" value="VP0354-like_sensor_dom"/>
</dbReference>
<dbReference type="SMART" id="SM00267">
    <property type="entry name" value="GGDEF"/>
    <property type="match status" value="1"/>
</dbReference>
<gene>
    <name evidence="14" type="ORF">H735_23435</name>
</gene>
<keyword evidence="6" id="KW-0547">Nucleotide-binding</keyword>
<dbReference type="PROSITE" id="PS50113">
    <property type="entry name" value="PAC"/>
    <property type="match status" value="1"/>
</dbReference>
<dbReference type="NCBIfam" id="TIGR00229">
    <property type="entry name" value="sensory_box"/>
    <property type="match status" value="1"/>
</dbReference>
<dbReference type="InterPro" id="IPR043128">
    <property type="entry name" value="Rev_trsase/Diguanyl_cyclase"/>
</dbReference>
<comment type="catalytic activity">
    <reaction evidence="10">
        <text>2 GTP = 3',3'-c-di-GMP + 2 diphosphate</text>
        <dbReference type="Rhea" id="RHEA:24898"/>
        <dbReference type="ChEBI" id="CHEBI:33019"/>
        <dbReference type="ChEBI" id="CHEBI:37565"/>
        <dbReference type="ChEBI" id="CHEBI:58805"/>
        <dbReference type="EC" id="2.7.7.65"/>
    </reaction>
</comment>
<feature type="domain" description="GGDEF" evidence="13">
    <location>
        <begin position="497"/>
        <end position="621"/>
    </location>
</feature>
<evidence type="ECO:0000256" key="10">
    <source>
        <dbReference type="ARBA" id="ARBA00034247"/>
    </source>
</evidence>
<dbReference type="InterPro" id="IPR000160">
    <property type="entry name" value="GGDEF_dom"/>
</dbReference>
<dbReference type="FunFam" id="3.30.70.270:FF:000001">
    <property type="entry name" value="Diguanylate cyclase domain protein"/>
    <property type="match status" value="1"/>
</dbReference>
<dbReference type="GO" id="GO:0000160">
    <property type="term" value="P:phosphorelay signal transduction system"/>
    <property type="evidence" value="ECO:0007669"/>
    <property type="project" value="UniProtKB-KW"/>
</dbReference>
<feature type="domain" description="PAC" evidence="12">
    <location>
        <begin position="411"/>
        <end position="463"/>
    </location>
</feature>
<dbReference type="EC" id="2.7.7.65" evidence="3"/>
<dbReference type="Pfam" id="PF13426">
    <property type="entry name" value="PAS_9"/>
    <property type="match status" value="1"/>
</dbReference>
<evidence type="ECO:0000256" key="7">
    <source>
        <dbReference type="ARBA" id="ARBA00022777"/>
    </source>
</evidence>
<dbReference type="GO" id="GO:1902201">
    <property type="term" value="P:negative regulation of bacterial-type flagellum-dependent cell motility"/>
    <property type="evidence" value="ECO:0007669"/>
    <property type="project" value="TreeGrafter"/>
</dbReference>
<dbReference type="Pfam" id="PF21623">
    <property type="entry name" value="HK_sensor_dom_bact"/>
    <property type="match status" value="1"/>
</dbReference>
<protein>
    <recommendedName>
        <fullName evidence="3">diguanylate cyclase</fullName>
        <ecNumber evidence="3">2.7.7.65</ecNumber>
    </recommendedName>
</protein>
<dbReference type="CDD" id="cd00130">
    <property type="entry name" value="PAS"/>
    <property type="match status" value="1"/>
</dbReference>
<evidence type="ECO:0000256" key="4">
    <source>
        <dbReference type="ARBA" id="ARBA00022553"/>
    </source>
</evidence>
<dbReference type="RefSeq" id="WP_027726530.1">
    <property type="nucleotide sequence ID" value="NZ_BAOH01000002.1"/>
</dbReference>
<dbReference type="SMART" id="SM00086">
    <property type="entry name" value="PAC"/>
    <property type="match status" value="1"/>
</dbReference>
<dbReference type="SUPFAM" id="SSF103190">
    <property type="entry name" value="Sensory domain-like"/>
    <property type="match status" value="2"/>
</dbReference>
<dbReference type="Proteomes" id="UP000031586">
    <property type="component" value="Unassembled WGS sequence"/>
</dbReference>
<dbReference type="InterPro" id="IPR050469">
    <property type="entry name" value="Diguanylate_Cyclase"/>
</dbReference>
<dbReference type="GO" id="GO:0016301">
    <property type="term" value="F:kinase activity"/>
    <property type="evidence" value="ECO:0007669"/>
    <property type="project" value="UniProtKB-KW"/>
</dbReference>